<reference evidence="1 2" key="1">
    <citation type="submission" date="2023-11" db="EMBL/GenBank/DDBJ databases">
        <title>Halocaridina rubra genome assembly.</title>
        <authorList>
            <person name="Smith C."/>
        </authorList>
    </citation>
    <scope>NUCLEOTIDE SEQUENCE [LARGE SCALE GENOMIC DNA]</scope>
    <source>
        <strain evidence="1">EP-1</strain>
        <tissue evidence="1">Whole</tissue>
    </source>
</reference>
<keyword evidence="2" id="KW-1185">Reference proteome</keyword>
<dbReference type="EMBL" id="JAXCGZ010013824">
    <property type="protein sequence ID" value="KAK7071909.1"/>
    <property type="molecule type" value="Genomic_DNA"/>
</dbReference>
<protein>
    <submittedName>
        <fullName evidence="1">Uncharacterized protein</fullName>
    </submittedName>
</protein>
<name>A0AAN8X2X0_HALRR</name>
<gene>
    <name evidence="1" type="ORF">SK128_006269</name>
</gene>
<evidence type="ECO:0000313" key="2">
    <source>
        <dbReference type="Proteomes" id="UP001381693"/>
    </source>
</evidence>
<dbReference type="Proteomes" id="UP001381693">
    <property type="component" value="Unassembled WGS sequence"/>
</dbReference>
<accession>A0AAN8X2X0</accession>
<dbReference type="AlphaFoldDB" id="A0AAN8X2X0"/>
<proteinExistence type="predicted"/>
<sequence>MENISLLSTISPRDQNSNQVLHIVLISGNESPPSYYYPWSKSREGSSSGFSHRSHIGPRPHVNDVMTEWAHWSSWARCSRYLELPWQE</sequence>
<comment type="caution">
    <text evidence="1">The sequence shown here is derived from an EMBL/GenBank/DDBJ whole genome shotgun (WGS) entry which is preliminary data.</text>
</comment>
<organism evidence="1 2">
    <name type="scientific">Halocaridina rubra</name>
    <name type="common">Hawaiian red shrimp</name>
    <dbReference type="NCBI Taxonomy" id="373956"/>
    <lineage>
        <taxon>Eukaryota</taxon>
        <taxon>Metazoa</taxon>
        <taxon>Ecdysozoa</taxon>
        <taxon>Arthropoda</taxon>
        <taxon>Crustacea</taxon>
        <taxon>Multicrustacea</taxon>
        <taxon>Malacostraca</taxon>
        <taxon>Eumalacostraca</taxon>
        <taxon>Eucarida</taxon>
        <taxon>Decapoda</taxon>
        <taxon>Pleocyemata</taxon>
        <taxon>Caridea</taxon>
        <taxon>Atyoidea</taxon>
        <taxon>Atyidae</taxon>
        <taxon>Halocaridina</taxon>
    </lineage>
</organism>
<evidence type="ECO:0000313" key="1">
    <source>
        <dbReference type="EMBL" id="KAK7071909.1"/>
    </source>
</evidence>